<comment type="caution">
    <text evidence="2">The sequence shown here is derived from an EMBL/GenBank/DDBJ whole genome shotgun (WGS) entry which is preliminary data.</text>
</comment>
<sequence>MTGTGGGMGGSSPMPLGPAPTPPPAAPVPPPAPPPAPTAPPAAAASGGAAVAPVPVTNTRAQRDAIAGAAKAGALRRMQGGHDPLRLARQIAAALNAPPSIPPVQWNFMWATGVTADGGIVVANSYGLAFIPDGVNLPEQVKMVTADESVPPTERARWASYPYLALQGWAQHTGATLQAVIGTDEQLRGIDPGARKVLIDEADIPQNGTMQGRSRLEVISPEAAARLAAMSDATLPDLLPPSPVDDTPPEDRSKKLWFDMIKPLMRSGSGREADHLKGFVAYADHRQELALHRAHTASDAQVLREAIADWVYWQHVSVLTTDALAEFATAT</sequence>
<protein>
    <recommendedName>
        <fullName evidence="4">ESX-1 secretion-associated protein EspK</fullName>
    </recommendedName>
</protein>
<evidence type="ECO:0000313" key="2">
    <source>
        <dbReference type="EMBL" id="GAT16121.1"/>
    </source>
</evidence>
<reference evidence="3" key="2">
    <citation type="submission" date="2016-02" db="EMBL/GenBank/DDBJ databases">
        <title>Draft genome sequence of five rapidly growing Mycobacterium species.</title>
        <authorList>
            <person name="Katahira K."/>
            <person name="Gotou Y."/>
            <person name="Iida K."/>
            <person name="Ogura Y."/>
            <person name="Hayashi T."/>
        </authorList>
    </citation>
    <scope>NUCLEOTIDE SEQUENCE [LARGE SCALE GENOMIC DNA]</scope>
    <source>
        <strain evidence="3">JCM6362</strain>
    </source>
</reference>
<accession>A0A117IN13</accession>
<feature type="region of interest" description="Disordered" evidence="1">
    <location>
        <begin position="1"/>
        <end position="46"/>
    </location>
</feature>
<name>A0A117IN13_MYCTH</name>
<feature type="compositionally biased region" description="Pro residues" evidence="1">
    <location>
        <begin position="15"/>
        <end position="40"/>
    </location>
</feature>
<gene>
    <name evidence="2" type="ORF">RMCT_3090</name>
</gene>
<dbReference type="AlphaFoldDB" id="A0A117IN13"/>
<reference evidence="2 3" key="1">
    <citation type="journal article" date="2016" name="Genome Announc.">
        <title>Draft Genome Sequences of Five Rapidly Growing Mycobacterium Species, M. thermoresistibile, M. fortuitum subsp. acetamidolyticum, M. canariasense, M. brisbanense, and M. novocastrense.</title>
        <authorList>
            <person name="Katahira K."/>
            <person name="Ogura Y."/>
            <person name="Gotoh Y."/>
            <person name="Hayashi T."/>
        </authorList>
    </citation>
    <scope>NUCLEOTIDE SEQUENCE [LARGE SCALE GENOMIC DNA]</scope>
    <source>
        <strain evidence="2 3">JCM6362</strain>
    </source>
</reference>
<organism evidence="2 3">
    <name type="scientific">Mycolicibacterium thermoresistibile</name>
    <name type="common">Mycobacterium thermoresistibile</name>
    <dbReference type="NCBI Taxonomy" id="1797"/>
    <lineage>
        <taxon>Bacteria</taxon>
        <taxon>Bacillati</taxon>
        <taxon>Actinomycetota</taxon>
        <taxon>Actinomycetes</taxon>
        <taxon>Mycobacteriales</taxon>
        <taxon>Mycobacteriaceae</taxon>
        <taxon>Mycolicibacterium</taxon>
    </lineage>
</organism>
<dbReference type="EMBL" id="BCTB01000031">
    <property type="protein sequence ID" value="GAT16121.1"/>
    <property type="molecule type" value="Genomic_DNA"/>
</dbReference>
<feature type="compositionally biased region" description="Gly residues" evidence="1">
    <location>
        <begin position="1"/>
        <end position="10"/>
    </location>
</feature>
<evidence type="ECO:0000256" key="1">
    <source>
        <dbReference type="SAM" id="MobiDB-lite"/>
    </source>
</evidence>
<evidence type="ECO:0000313" key="3">
    <source>
        <dbReference type="Proteomes" id="UP000069654"/>
    </source>
</evidence>
<evidence type="ECO:0008006" key="4">
    <source>
        <dbReference type="Google" id="ProtNLM"/>
    </source>
</evidence>
<proteinExistence type="predicted"/>
<dbReference type="STRING" id="1797.RMCT_3090"/>
<dbReference type="Proteomes" id="UP000069654">
    <property type="component" value="Unassembled WGS sequence"/>
</dbReference>